<comment type="caution">
    <text evidence="3">The sequence shown here is derived from an EMBL/GenBank/DDBJ whole genome shotgun (WGS) entry which is preliminary data.</text>
</comment>
<evidence type="ECO:0000256" key="1">
    <source>
        <dbReference type="SAM" id="SignalP"/>
    </source>
</evidence>
<proteinExistence type="predicted"/>
<dbReference type="AlphaFoldDB" id="A0A0D7F6H8"/>
<dbReference type="EMBL" id="JXXE01000092">
    <property type="protein sequence ID" value="KIZ47317.1"/>
    <property type="molecule type" value="Genomic_DNA"/>
</dbReference>
<dbReference type="Proteomes" id="UP000032515">
    <property type="component" value="Unassembled WGS sequence"/>
</dbReference>
<protein>
    <submittedName>
        <fullName evidence="3">Cytochrome C biogenesis protein</fullName>
    </submittedName>
</protein>
<sequence length="278" mass="29037">MNAMVPVRALFVVATAAIAAVLGGAASADDASPWISDSHSAVRLLAGSRSGAVLLGGIAFELQPGWKTYWRTPGDSGVPPRFDFSKSDNIDAITILWPAPTAFDDGAGGHSFGYKKHVVLPLRIVAKNADKPVTLRAKIDYAVCERLCVPVEADPELAFVSVASTQDGALSAALDTVPKPAKVGDANPVTIRDVKRNGGEVWVDVVAPDVAQVSLFVEGPTPEWALPAPKLLEVGPDGVKRFGFALDGLPPGAHAEGAALKLTLVGPGRSYEFNVNLN</sequence>
<name>A0A0D7F6H8_RHOPL</name>
<keyword evidence="1" id="KW-0732">Signal</keyword>
<dbReference type="OrthoDB" id="9811036at2"/>
<evidence type="ECO:0000313" key="3">
    <source>
        <dbReference type="EMBL" id="KIZ47317.1"/>
    </source>
</evidence>
<reference evidence="3 4" key="1">
    <citation type="submission" date="2014-11" db="EMBL/GenBank/DDBJ databases">
        <title>Genomics and ecophysiology of heterotrophic nitrogen fixing bacteria isolated from estuarine surface water.</title>
        <authorList>
            <person name="Bentzon-Tilia M."/>
            <person name="Severin I."/>
            <person name="Hansen L.H."/>
            <person name="Riemann L."/>
        </authorList>
    </citation>
    <scope>NUCLEOTIDE SEQUENCE [LARGE SCALE GENOMIC DNA]</scope>
    <source>
        <strain evidence="3 4">BAL398</strain>
    </source>
</reference>
<dbReference type="InterPro" id="IPR028250">
    <property type="entry name" value="DsbDN"/>
</dbReference>
<feature type="domain" description="Thiol:disulfide interchange protein DsbD N-terminal" evidence="2">
    <location>
        <begin position="57"/>
        <end position="154"/>
    </location>
</feature>
<organism evidence="3 4">
    <name type="scientific">Rhodopseudomonas palustris</name>
    <dbReference type="NCBI Taxonomy" id="1076"/>
    <lineage>
        <taxon>Bacteria</taxon>
        <taxon>Pseudomonadati</taxon>
        <taxon>Pseudomonadota</taxon>
        <taxon>Alphaproteobacteria</taxon>
        <taxon>Hyphomicrobiales</taxon>
        <taxon>Nitrobacteraceae</taxon>
        <taxon>Rhodopseudomonas</taxon>
    </lineage>
</organism>
<feature type="chain" id="PRO_5002320335" evidence="1">
    <location>
        <begin position="20"/>
        <end position="278"/>
    </location>
</feature>
<feature type="signal peptide" evidence="1">
    <location>
        <begin position="1"/>
        <end position="19"/>
    </location>
</feature>
<evidence type="ECO:0000259" key="2">
    <source>
        <dbReference type="Pfam" id="PF11412"/>
    </source>
</evidence>
<accession>A0A0D7F6H8</accession>
<dbReference type="PATRIC" id="fig|1076.23.peg.83"/>
<dbReference type="RefSeq" id="WP_044406511.1">
    <property type="nucleotide sequence ID" value="NZ_JXXE01000092.1"/>
</dbReference>
<dbReference type="Pfam" id="PF11412">
    <property type="entry name" value="DsbD_N"/>
    <property type="match status" value="1"/>
</dbReference>
<evidence type="ECO:0000313" key="4">
    <source>
        <dbReference type="Proteomes" id="UP000032515"/>
    </source>
</evidence>
<gene>
    <name evidence="3" type="ORF">OO17_04990</name>
</gene>